<gene>
    <name evidence="16" type="ORF">COCNU_16G005070</name>
</gene>
<feature type="transmembrane region" description="Helical" evidence="12">
    <location>
        <begin position="579"/>
        <end position="598"/>
    </location>
</feature>
<evidence type="ECO:0000259" key="15">
    <source>
        <dbReference type="Pfam" id="PF23259"/>
    </source>
</evidence>
<dbReference type="GO" id="GO:0006813">
    <property type="term" value="P:potassium ion transport"/>
    <property type="evidence" value="ECO:0007669"/>
    <property type="project" value="UniProtKB-KW"/>
</dbReference>
<name>A0A8K0J1U3_COCNU</name>
<keyword evidence="6 12" id="KW-0812">Transmembrane</keyword>
<comment type="subcellular location">
    <subcellularLocation>
        <location evidence="3">Membrane</location>
        <topology evidence="3">Multi-pass membrane protein</topology>
    </subcellularLocation>
    <subcellularLocation>
        <location evidence="2">Plastid</location>
        <location evidence="2">Chloroplast envelope</location>
    </subcellularLocation>
</comment>
<feature type="transmembrane region" description="Helical" evidence="12">
    <location>
        <begin position="455"/>
        <end position="476"/>
    </location>
</feature>
<evidence type="ECO:0000256" key="2">
    <source>
        <dbReference type="ARBA" id="ARBA00004119"/>
    </source>
</evidence>
<evidence type="ECO:0000313" key="16">
    <source>
        <dbReference type="EMBL" id="KAG1371413.1"/>
    </source>
</evidence>
<evidence type="ECO:0000256" key="5">
    <source>
        <dbReference type="ARBA" id="ARBA00022538"/>
    </source>
</evidence>
<dbReference type="GO" id="GO:0015297">
    <property type="term" value="F:antiporter activity"/>
    <property type="evidence" value="ECO:0007669"/>
    <property type="project" value="InterPro"/>
</dbReference>
<dbReference type="InterPro" id="IPR038770">
    <property type="entry name" value="Na+/solute_symporter_sf"/>
</dbReference>
<keyword evidence="9" id="KW-0406">Ion transport</keyword>
<dbReference type="Pfam" id="PF23256">
    <property type="entry name" value="CHX17_2nd"/>
    <property type="match status" value="1"/>
</dbReference>
<feature type="domain" description="Cation/H(+) antiporter C-terminal" evidence="15">
    <location>
        <begin position="901"/>
        <end position="1066"/>
    </location>
</feature>
<evidence type="ECO:0000256" key="7">
    <source>
        <dbReference type="ARBA" id="ARBA00022958"/>
    </source>
</evidence>
<evidence type="ECO:0000259" key="14">
    <source>
        <dbReference type="Pfam" id="PF23256"/>
    </source>
</evidence>
<evidence type="ECO:0000256" key="3">
    <source>
        <dbReference type="ARBA" id="ARBA00004141"/>
    </source>
</evidence>
<feature type="transmembrane region" description="Helical" evidence="12">
    <location>
        <begin position="371"/>
        <end position="393"/>
    </location>
</feature>
<evidence type="ECO:0000256" key="4">
    <source>
        <dbReference type="ARBA" id="ARBA00022448"/>
    </source>
</evidence>
<comment type="function">
    <text evidence="1">May function as sodium-coupled metabolite transporter across the chloroplast envelope.</text>
</comment>
<feature type="transmembrane region" description="Helical" evidence="12">
    <location>
        <begin position="337"/>
        <end position="359"/>
    </location>
</feature>
<feature type="domain" description="Cation/H(+) antiporter central" evidence="14">
    <location>
        <begin position="747"/>
        <end position="889"/>
    </location>
</feature>
<dbReference type="InterPro" id="IPR006153">
    <property type="entry name" value="Cation/H_exchanger_TM"/>
</dbReference>
<reference evidence="16" key="1">
    <citation type="journal article" date="2017" name="Gigascience">
        <title>The genome draft of coconut (Cocos nucifera).</title>
        <authorList>
            <person name="Xiao Y."/>
            <person name="Xu P."/>
            <person name="Fan H."/>
            <person name="Baudouin L."/>
            <person name="Xia W."/>
            <person name="Bocs S."/>
            <person name="Xu J."/>
            <person name="Li Q."/>
            <person name="Guo A."/>
            <person name="Zhou L."/>
            <person name="Li J."/>
            <person name="Wu Y."/>
            <person name="Ma Z."/>
            <person name="Armero A."/>
            <person name="Issali A.E."/>
            <person name="Liu N."/>
            <person name="Peng M."/>
            <person name="Yang Y."/>
        </authorList>
    </citation>
    <scope>NUCLEOTIDE SEQUENCE</scope>
    <source>
        <tissue evidence="16">Spear leaf of Hainan Tall coconut</tissue>
    </source>
</reference>
<proteinExistence type="inferred from homology"/>
<dbReference type="InterPro" id="IPR036598">
    <property type="entry name" value="GOLD_dom_sf"/>
</dbReference>
<keyword evidence="4" id="KW-0813">Transport</keyword>
<feature type="transmembrane region" description="Helical" evidence="12">
    <location>
        <begin position="419"/>
        <end position="443"/>
    </location>
</feature>
<organism evidence="16 17">
    <name type="scientific">Cocos nucifera</name>
    <name type="common">Coconut palm</name>
    <dbReference type="NCBI Taxonomy" id="13894"/>
    <lineage>
        <taxon>Eukaryota</taxon>
        <taxon>Viridiplantae</taxon>
        <taxon>Streptophyta</taxon>
        <taxon>Embryophyta</taxon>
        <taxon>Tracheophyta</taxon>
        <taxon>Spermatophyta</taxon>
        <taxon>Magnoliopsida</taxon>
        <taxon>Liliopsida</taxon>
        <taxon>Arecaceae</taxon>
        <taxon>Arecoideae</taxon>
        <taxon>Cocoseae</taxon>
        <taxon>Attaleinae</taxon>
        <taxon>Cocos</taxon>
    </lineage>
</organism>
<dbReference type="InterPro" id="IPR057290">
    <property type="entry name" value="CHX17_C"/>
</dbReference>
<dbReference type="PANTHER" id="PTHR32468">
    <property type="entry name" value="CATION/H + ANTIPORTER"/>
    <property type="match status" value="1"/>
</dbReference>
<dbReference type="Proteomes" id="UP000797356">
    <property type="component" value="Chromosome 16"/>
</dbReference>
<evidence type="ECO:0000256" key="6">
    <source>
        <dbReference type="ARBA" id="ARBA00022692"/>
    </source>
</evidence>
<dbReference type="GO" id="GO:1902600">
    <property type="term" value="P:proton transmembrane transport"/>
    <property type="evidence" value="ECO:0007669"/>
    <property type="project" value="InterPro"/>
</dbReference>
<dbReference type="Gene3D" id="3.40.50.12370">
    <property type="match status" value="1"/>
</dbReference>
<accession>A0A8K0J1U3</accession>
<dbReference type="EMBL" id="CM017887">
    <property type="protein sequence ID" value="KAG1371413.1"/>
    <property type="molecule type" value="Genomic_DNA"/>
</dbReference>
<evidence type="ECO:0000256" key="1">
    <source>
        <dbReference type="ARBA" id="ARBA00003198"/>
    </source>
</evidence>
<dbReference type="Gene3D" id="1.20.1530.20">
    <property type="match status" value="1"/>
</dbReference>
<evidence type="ECO:0000313" key="17">
    <source>
        <dbReference type="Proteomes" id="UP000797356"/>
    </source>
</evidence>
<dbReference type="Gene3D" id="2.60.120.680">
    <property type="entry name" value="GOLD domain"/>
    <property type="match status" value="1"/>
</dbReference>
<keyword evidence="8 12" id="KW-1133">Transmembrane helix</keyword>
<dbReference type="OrthoDB" id="777326at2759"/>
<sequence>MASTEGLVPITRAFLARYYDKYPLPPLSVDIPRLTAELQGLADGLLRELAPTSGEELVVNEADCEPPHKIDENLWKNREHIEEILFLLDDSHRPRSLQEKATPEDIDIAAVFGDIEAQFKTSLKTLETFQLRNADNIFSTVMTYMPQDFRGSLIRQQRERSERNRQAEIDALVNSGGSIRDRYAVLWKQQMERQMDQVSVLQQAVDVYTSELEKFIKFIGEVFANSPFLISAEDAGADESRKSDEYKETIIPPGKTHEDIGFRMEYVSPLGEITLILPYRRYESDQGNFCTILAGSYKLIWDNSYSTFFKKAGMLLGPSFLGYLFEGAYSLLPDQNFVLLDAAANFALTYYMFMVGVELDVRAIWSMGKKVVIIAVVGMVPAFVVSFTSARAFGLRPDIAIEMPGLPPLPPMPPNEKKVIPFLLLFSLAVSITGLPVLARIITELKLLNSPLGPLSLGPAVLNDMIAWILLALTLATTDGEDGRTVSLLVPLWVFLAGAAFVLVCFYVVRPAIARMTRRTPDGERMSDYELGIILAGVPAAGFLSDLIGIHSIFGSFIYGLAVPNGRLTEYLVERMEPFLVNILLPLFFANSGFRTNIYTILPLWAITGFALVVVFATLAKVLCTMLVAMAYSLSFRDSLALGFLMSVKGPVEMIILNIAIDRQVLRGDMFAVILVTSMMTMALVTPVVMLACVKRSKPLAAYRRRNIQGGRTDMELRMLACVHNIRHVHSLTRLLDVSNPTKRSPIFVYALHLVELAAGRVSSMLILHPSSGSAHYGRHRSASLPSDQAQSESILVALGSYEQHSAGVVFQPLTALSPPATMHEDICSVAEERHASLIVLPFHKFMTIDGDMEEVGSSAVRPVNLNVLANAPCSVAILVDRGLGTGPAALFPGAHRASHHVAVLFIGGPDDREALAYAWRIAEHPSIVLTVIRFIEAAPPSRLQSMSSVTEEESTSVFLADAELEKEQDEEALDQFRLRFVGDESVVFTEKVASNGQETVAALRAMENSYDLYVVGRSHRRKSALTAGLEEWSEFSELGPIGDLLVSSDFEVKVSVLVVQQYVEKALAEAEWEALGNTGPLS</sequence>
<comment type="similarity">
    <text evidence="11">Belongs to the monovalent cation:proton antiporter 2 (CPA2) transporter (TC 2.A.37) family. CHX (TC 2.A.37.4) subfamily.</text>
</comment>
<feature type="transmembrane region" description="Helical" evidence="12">
    <location>
        <begin position="640"/>
        <end position="659"/>
    </location>
</feature>
<evidence type="ECO:0000256" key="9">
    <source>
        <dbReference type="ARBA" id="ARBA00023065"/>
    </source>
</evidence>
<dbReference type="Pfam" id="PF23259">
    <property type="entry name" value="CHX17_C"/>
    <property type="match status" value="1"/>
</dbReference>
<dbReference type="GO" id="GO:0012505">
    <property type="term" value="C:endomembrane system"/>
    <property type="evidence" value="ECO:0007669"/>
    <property type="project" value="TreeGrafter"/>
</dbReference>
<feature type="transmembrane region" description="Helical" evidence="12">
    <location>
        <begin position="488"/>
        <end position="509"/>
    </location>
</feature>
<dbReference type="GO" id="GO:0016020">
    <property type="term" value="C:membrane"/>
    <property type="evidence" value="ECO:0007669"/>
    <property type="project" value="UniProtKB-SubCell"/>
</dbReference>
<dbReference type="Pfam" id="PF00999">
    <property type="entry name" value="Na_H_Exchanger"/>
    <property type="match status" value="1"/>
</dbReference>
<dbReference type="AlphaFoldDB" id="A0A8K0J1U3"/>
<evidence type="ECO:0000256" key="12">
    <source>
        <dbReference type="SAM" id="Phobius"/>
    </source>
</evidence>
<keyword evidence="10 12" id="KW-0472">Membrane</keyword>
<dbReference type="SUPFAM" id="SSF101576">
    <property type="entry name" value="Supernatant protein factor (SPF), C-terminal domain"/>
    <property type="match status" value="1"/>
</dbReference>
<dbReference type="GO" id="GO:0009941">
    <property type="term" value="C:chloroplast envelope"/>
    <property type="evidence" value="ECO:0007669"/>
    <property type="project" value="UniProtKB-SubCell"/>
</dbReference>
<evidence type="ECO:0000256" key="8">
    <source>
        <dbReference type="ARBA" id="ARBA00022989"/>
    </source>
</evidence>
<evidence type="ECO:0000256" key="10">
    <source>
        <dbReference type="ARBA" id="ARBA00023136"/>
    </source>
</evidence>
<keyword evidence="17" id="KW-1185">Reference proteome</keyword>
<keyword evidence="7" id="KW-0630">Potassium</keyword>
<feature type="transmembrane region" description="Helical" evidence="12">
    <location>
        <begin position="671"/>
        <end position="692"/>
    </location>
</feature>
<keyword evidence="5" id="KW-0633">Potassium transport</keyword>
<feature type="transmembrane region" description="Helical" evidence="12">
    <location>
        <begin position="529"/>
        <end position="559"/>
    </location>
</feature>
<comment type="caution">
    <text evidence="16">The sequence shown here is derived from an EMBL/GenBank/DDBJ whole genome shotgun (WGS) entry which is preliminary data.</text>
</comment>
<evidence type="ECO:0000259" key="13">
    <source>
        <dbReference type="Pfam" id="PF00999"/>
    </source>
</evidence>
<dbReference type="InterPro" id="IPR050794">
    <property type="entry name" value="CPA2_transporter"/>
</dbReference>
<feature type="domain" description="Cation/H+ exchanger transmembrane" evidence="13">
    <location>
        <begin position="312"/>
        <end position="689"/>
    </location>
</feature>
<dbReference type="InterPro" id="IPR057291">
    <property type="entry name" value="CHX17_2nd"/>
</dbReference>
<protein>
    <submittedName>
        <fullName evidence="16">Putative Cation/H(+) antiporter 15</fullName>
    </submittedName>
</protein>
<dbReference type="PANTHER" id="PTHR32468:SF164">
    <property type="entry name" value="OS05G0485000 PROTEIN"/>
    <property type="match status" value="1"/>
</dbReference>
<evidence type="ECO:0000256" key="11">
    <source>
        <dbReference type="ARBA" id="ARBA00038341"/>
    </source>
</evidence>
<reference evidence="16" key="2">
    <citation type="submission" date="2019-07" db="EMBL/GenBank/DDBJ databases">
        <authorList>
            <person name="Yang Y."/>
            <person name="Bocs S."/>
            <person name="Baudouin L."/>
        </authorList>
    </citation>
    <scope>NUCLEOTIDE SEQUENCE</scope>
    <source>
        <tissue evidence="16">Spear leaf of Hainan Tall coconut</tissue>
    </source>
</reference>
<dbReference type="GO" id="GO:0006885">
    <property type="term" value="P:regulation of pH"/>
    <property type="evidence" value="ECO:0007669"/>
    <property type="project" value="TreeGrafter"/>
</dbReference>